<evidence type="ECO:0000256" key="6">
    <source>
        <dbReference type="ARBA" id="ARBA00047597"/>
    </source>
</evidence>
<keyword evidence="7" id="KW-0520">NAD</keyword>
<accession>A0A819TTC7</accession>
<comment type="catalytic activity">
    <reaction evidence="6 7">
        <text>L-arginyl-[protein] + NAD(+) = N(omega)-(ADP-D-ribosyl)-L-arginyl-[protein] + nicotinamide + H(+)</text>
        <dbReference type="Rhea" id="RHEA:19149"/>
        <dbReference type="Rhea" id="RHEA-COMP:10532"/>
        <dbReference type="Rhea" id="RHEA-COMP:15087"/>
        <dbReference type="ChEBI" id="CHEBI:15378"/>
        <dbReference type="ChEBI" id="CHEBI:17154"/>
        <dbReference type="ChEBI" id="CHEBI:29965"/>
        <dbReference type="ChEBI" id="CHEBI:57540"/>
        <dbReference type="ChEBI" id="CHEBI:142554"/>
        <dbReference type="EC" id="2.4.2.31"/>
    </reaction>
</comment>
<evidence type="ECO:0000256" key="3">
    <source>
        <dbReference type="ARBA" id="ARBA00022679"/>
    </source>
</evidence>
<keyword evidence="2 7" id="KW-0328">Glycosyltransferase</keyword>
<gene>
    <name evidence="8" type="ORF">IZO911_LOCUS3493</name>
    <name evidence="9" type="ORF">KXQ929_LOCUS33591</name>
</gene>
<dbReference type="Pfam" id="PF02493">
    <property type="entry name" value="MORN"/>
    <property type="match status" value="3"/>
</dbReference>
<evidence type="ECO:0000256" key="7">
    <source>
        <dbReference type="RuleBase" id="RU361228"/>
    </source>
</evidence>
<evidence type="ECO:0000313" key="8">
    <source>
        <dbReference type="EMBL" id="CAF0740297.1"/>
    </source>
</evidence>
<dbReference type="PROSITE" id="PS51996">
    <property type="entry name" value="TR_MART"/>
    <property type="match status" value="1"/>
</dbReference>
<dbReference type="Proteomes" id="UP000663860">
    <property type="component" value="Unassembled WGS sequence"/>
</dbReference>
<dbReference type="Gene3D" id="2.20.110.10">
    <property type="entry name" value="Histone H3 K4-specific methyltransferase SET7/9 N-terminal domain"/>
    <property type="match status" value="1"/>
</dbReference>
<evidence type="ECO:0000256" key="1">
    <source>
        <dbReference type="ARBA" id="ARBA00009558"/>
    </source>
</evidence>
<evidence type="ECO:0000313" key="10">
    <source>
        <dbReference type="Proteomes" id="UP000663868"/>
    </source>
</evidence>
<name>A0A819TTC7_9BILA</name>
<dbReference type="InterPro" id="IPR003409">
    <property type="entry name" value="MORN"/>
</dbReference>
<dbReference type="EMBL" id="CAJOBB010004344">
    <property type="protein sequence ID" value="CAF4084937.1"/>
    <property type="molecule type" value="Genomic_DNA"/>
</dbReference>
<keyword evidence="4" id="KW-0548">Nucleotidyltransferase</keyword>
<dbReference type="EC" id="2.4.2.31" evidence="7"/>
<evidence type="ECO:0000256" key="2">
    <source>
        <dbReference type="ARBA" id="ARBA00022676"/>
    </source>
</evidence>
<keyword evidence="7" id="KW-0521">NADP</keyword>
<dbReference type="SUPFAM" id="SSF56399">
    <property type="entry name" value="ADP-ribosylation"/>
    <property type="match status" value="1"/>
</dbReference>
<evidence type="ECO:0000256" key="5">
    <source>
        <dbReference type="ARBA" id="ARBA00022737"/>
    </source>
</evidence>
<dbReference type="InterPro" id="IPR000768">
    <property type="entry name" value="ART"/>
</dbReference>
<evidence type="ECO:0000313" key="9">
    <source>
        <dbReference type="EMBL" id="CAF4084937.1"/>
    </source>
</evidence>
<dbReference type="PANTHER" id="PTHR23084">
    <property type="entry name" value="PHOSPHATIDYLINOSITOL-4-PHOSPHATE 5-KINASE RELATED"/>
    <property type="match status" value="1"/>
</dbReference>
<evidence type="ECO:0000256" key="4">
    <source>
        <dbReference type="ARBA" id="ARBA00022695"/>
    </source>
</evidence>
<dbReference type="PANTHER" id="PTHR23084:SF263">
    <property type="entry name" value="MORN REPEAT-CONTAINING PROTEIN 1"/>
    <property type="match status" value="1"/>
</dbReference>
<dbReference type="Gene3D" id="3.90.176.10">
    <property type="entry name" value="Toxin ADP-ribosyltransferase, Chain A, domain 1"/>
    <property type="match status" value="1"/>
</dbReference>
<dbReference type="SMART" id="SM00698">
    <property type="entry name" value="MORN"/>
    <property type="match status" value="3"/>
</dbReference>
<dbReference type="EMBL" id="CAJNOE010000018">
    <property type="protein sequence ID" value="CAF0740297.1"/>
    <property type="molecule type" value="Genomic_DNA"/>
</dbReference>
<sequence length="332" mass="38146">MHRFTDLESTPRRLPPVYGYLAHQLLPLQEAVKPILPQIDQLERFSSIAKTECHFPSEHGLTRDESAAIYLYTMEWGGNSFYQVINRALRAEDRVSLMPWFAYLKLFDTAVEKLPTLRMNLWRGVPEDVARNFKNGDEFTWWAISSCSKSLGTIENFLGPNSTVFLIEAINGKDISKYTNFPAETEVILCPGTRLRVKGGSQDQTSTRIIHLQEITTHHKDEQPFIFQEIAPNTFTTYTDSIGQIKDGEKHGEGKMDYTDGSKLFIYRSHPIREYSKGQWRNDQKHGKGKITWGPRAEKAGDTYKGDYSNDMISGQGIYIYANGNRYEFRYS</sequence>
<dbReference type="Proteomes" id="UP000663868">
    <property type="component" value="Unassembled WGS sequence"/>
</dbReference>
<keyword evidence="3 7" id="KW-0808">Transferase</keyword>
<dbReference type="Pfam" id="PF01129">
    <property type="entry name" value="ART"/>
    <property type="match status" value="1"/>
</dbReference>
<keyword evidence="5" id="KW-0677">Repeat</keyword>
<organism evidence="9 10">
    <name type="scientific">Adineta steineri</name>
    <dbReference type="NCBI Taxonomy" id="433720"/>
    <lineage>
        <taxon>Eukaryota</taxon>
        <taxon>Metazoa</taxon>
        <taxon>Spiralia</taxon>
        <taxon>Gnathifera</taxon>
        <taxon>Rotifera</taxon>
        <taxon>Eurotatoria</taxon>
        <taxon>Bdelloidea</taxon>
        <taxon>Adinetida</taxon>
        <taxon>Adinetidae</taxon>
        <taxon>Adineta</taxon>
    </lineage>
</organism>
<dbReference type="SUPFAM" id="SSF82185">
    <property type="entry name" value="Histone H3 K4-specific methyltransferase SET7/9 N-terminal domain"/>
    <property type="match status" value="1"/>
</dbReference>
<protein>
    <recommendedName>
        <fullName evidence="7">NAD(P)(+)--arginine ADP-ribosyltransferase</fullName>
        <ecNumber evidence="7">2.4.2.31</ecNumber>
    </recommendedName>
    <alternativeName>
        <fullName evidence="7">Mono(ADP-ribosyl)transferase</fullName>
    </alternativeName>
</protein>
<dbReference type="GO" id="GO:0016779">
    <property type="term" value="F:nucleotidyltransferase activity"/>
    <property type="evidence" value="ECO:0007669"/>
    <property type="project" value="UniProtKB-KW"/>
</dbReference>
<comment type="caution">
    <text evidence="9">The sequence shown here is derived from an EMBL/GenBank/DDBJ whole genome shotgun (WGS) entry which is preliminary data.</text>
</comment>
<comment type="similarity">
    <text evidence="1 7">Belongs to the Arg-specific ADP-ribosyltransferase family.</text>
</comment>
<reference evidence="9" key="1">
    <citation type="submission" date="2021-02" db="EMBL/GenBank/DDBJ databases">
        <authorList>
            <person name="Nowell W R."/>
        </authorList>
    </citation>
    <scope>NUCLEOTIDE SEQUENCE</scope>
</reference>
<dbReference type="GO" id="GO:0106274">
    <property type="term" value="F:NAD+-protein-arginine ADP-ribosyltransferase activity"/>
    <property type="evidence" value="ECO:0007669"/>
    <property type="project" value="UniProtKB-EC"/>
</dbReference>
<dbReference type="AlphaFoldDB" id="A0A819TTC7"/>
<proteinExistence type="inferred from homology"/>